<feature type="domain" description="OmpR/PhoB-type" evidence="4">
    <location>
        <begin position="1"/>
        <end position="94"/>
    </location>
</feature>
<dbReference type="EMBL" id="WUBS01000004">
    <property type="protein sequence ID" value="NDL62586.1"/>
    <property type="molecule type" value="Genomic_DNA"/>
</dbReference>
<dbReference type="SMART" id="SM00862">
    <property type="entry name" value="Trans_reg_C"/>
    <property type="match status" value="1"/>
</dbReference>
<evidence type="ECO:0000313" key="5">
    <source>
        <dbReference type="EMBL" id="NDL62586.1"/>
    </source>
</evidence>
<evidence type="ECO:0000256" key="3">
    <source>
        <dbReference type="SAM" id="Phobius"/>
    </source>
</evidence>
<sequence>MKLTQPITINHLEVKIAPDIHNRLRWKEYQILNLLIQNSPAVVTRAELVNQIWKGTYCSDSTINQTIKSIRQKLGDDNHDIIKTIPRIGYIIEEKQMVNISFNPASLDEAVPEALPQQPPQLPESSNKAAYDSGIQDNPPLDDEIYGQPIWALPSHSRTTKTIAKTTVNRSNALRDVSYAFAARILQTKSKIMMGLFAFFILSPLIMYLFSTIKIPFASYALELARFNKVSAVTLTCPLGYNSASSDAFSCKSMTVKFDGIAFDCQALGDK</sequence>
<accession>A0A845SHR7</accession>
<name>A0A845SHR7_9GAMM</name>
<dbReference type="RefSeq" id="WP_162365306.1">
    <property type="nucleotide sequence ID" value="NZ_WUBS01000004.1"/>
</dbReference>
<keyword evidence="1 2" id="KW-0238">DNA-binding</keyword>
<keyword evidence="3" id="KW-1133">Transmembrane helix</keyword>
<dbReference type="AlphaFoldDB" id="A0A845SHR7"/>
<dbReference type="CDD" id="cd00383">
    <property type="entry name" value="trans_reg_C"/>
    <property type="match status" value="1"/>
</dbReference>
<dbReference type="GO" id="GO:0003677">
    <property type="term" value="F:DNA binding"/>
    <property type="evidence" value="ECO:0007669"/>
    <property type="project" value="UniProtKB-UniRule"/>
</dbReference>
<dbReference type="InterPro" id="IPR016032">
    <property type="entry name" value="Sig_transdc_resp-reg_C-effctor"/>
</dbReference>
<protein>
    <recommendedName>
        <fullName evidence="4">OmpR/PhoB-type domain-containing protein</fullName>
    </recommendedName>
</protein>
<feature type="transmembrane region" description="Helical" evidence="3">
    <location>
        <begin position="192"/>
        <end position="210"/>
    </location>
</feature>
<dbReference type="Gene3D" id="1.10.10.10">
    <property type="entry name" value="Winged helix-like DNA-binding domain superfamily/Winged helix DNA-binding domain"/>
    <property type="match status" value="1"/>
</dbReference>
<keyword evidence="6" id="KW-1185">Reference proteome</keyword>
<organism evidence="5 6">
    <name type="scientific">Acerihabitans arboris</name>
    <dbReference type="NCBI Taxonomy" id="2691583"/>
    <lineage>
        <taxon>Bacteria</taxon>
        <taxon>Pseudomonadati</taxon>
        <taxon>Pseudomonadota</taxon>
        <taxon>Gammaproteobacteria</taxon>
        <taxon>Enterobacterales</taxon>
        <taxon>Pectobacteriaceae</taxon>
        <taxon>Acerihabitans</taxon>
    </lineage>
</organism>
<dbReference type="GO" id="GO:0000160">
    <property type="term" value="P:phosphorelay signal transduction system"/>
    <property type="evidence" value="ECO:0007669"/>
    <property type="project" value="InterPro"/>
</dbReference>
<dbReference type="PROSITE" id="PS51755">
    <property type="entry name" value="OMPR_PHOB"/>
    <property type="match status" value="1"/>
</dbReference>
<evidence type="ECO:0000259" key="4">
    <source>
        <dbReference type="PROSITE" id="PS51755"/>
    </source>
</evidence>
<dbReference type="GO" id="GO:0006355">
    <property type="term" value="P:regulation of DNA-templated transcription"/>
    <property type="evidence" value="ECO:0007669"/>
    <property type="project" value="InterPro"/>
</dbReference>
<dbReference type="InterPro" id="IPR036388">
    <property type="entry name" value="WH-like_DNA-bd_sf"/>
</dbReference>
<evidence type="ECO:0000256" key="2">
    <source>
        <dbReference type="PROSITE-ProRule" id="PRU01091"/>
    </source>
</evidence>
<evidence type="ECO:0000256" key="1">
    <source>
        <dbReference type="ARBA" id="ARBA00023125"/>
    </source>
</evidence>
<proteinExistence type="predicted"/>
<evidence type="ECO:0000313" key="6">
    <source>
        <dbReference type="Proteomes" id="UP000461443"/>
    </source>
</evidence>
<dbReference type="InterPro" id="IPR001867">
    <property type="entry name" value="OmpR/PhoB-type_DNA-bd"/>
</dbReference>
<reference evidence="5 6" key="2">
    <citation type="submission" date="2020-02" db="EMBL/GenBank/DDBJ databases">
        <title>The new genus of Enterobacteriales.</title>
        <authorList>
            <person name="Kim I.S."/>
        </authorList>
    </citation>
    <scope>NUCLEOTIDE SEQUENCE [LARGE SCALE GENOMIC DNA]</scope>
    <source>
        <strain evidence="5 6">SAP-6</strain>
    </source>
</reference>
<dbReference type="SUPFAM" id="SSF46894">
    <property type="entry name" value="C-terminal effector domain of the bipartite response regulators"/>
    <property type="match status" value="1"/>
</dbReference>
<dbReference type="Pfam" id="PF00486">
    <property type="entry name" value="Trans_reg_C"/>
    <property type="match status" value="1"/>
</dbReference>
<feature type="DNA-binding region" description="OmpR/PhoB-type" evidence="2">
    <location>
        <begin position="1"/>
        <end position="94"/>
    </location>
</feature>
<dbReference type="Proteomes" id="UP000461443">
    <property type="component" value="Unassembled WGS sequence"/>
</dbReference>
<keyword evidence="3" id="KW-0812">Transmembrane</keyword>
<comment type="caution">
    <text evidence="5">The sequence shown here is derived from an EMBL/GenBank/DDBJ whole genome shotgun (WGS) entry which is preliminary data.</text>
</comment>
<reference evidence="5 6" key="1">
    <citation type="submission" date="2019-12" db="EMBL/GenBank/DDBJ databases">
        <authorList>
            <person name="Lee S.D."/>
        </authorList>
    </citation>
    <scope>NUCLEOTIDE SEQUENCE [LARGE SCALE GENOMIC DNA]</scope>
    <source>
        <strain evidence="5 6">SAP-6</strain>
    </source>
</reference>
<keyword evidence="3" id="KW-0472">Membrane</keyword>
<gene>
    <name evidence="5" type="ORF">GRH90_07440</name>
</gene>